<feature type="region of interest" description="Disordered" evidence="1">
    <location>
        <begin position="1"/>
        <end position="34"/>
    </location>
</feature>
<feature type="transmembrane region" description="Helical" evidence="2">
    <location>
        <begin position="164"/>
        <end position="186"/>
    </location>
</feature>
<accession>A0A1H1B0R3</accession>
<keyword evidence="2" id="KW-0472">Membrane</keyword>
<evidence type="ECO:0008006" key="5">
    <source>
        <dbReference type="Google" id="ProtNLM"/>
    </source>
</evidence>
<dbReference type="RefSeq" id="WP_068537077.1">
    <property type="nucleotide sequence ID" value="NZ_FNLF01000002.1"/>
</dbReference>
<dbReference type="OrthoDB" id="4728996at2"/>
<evidence type="ECO:0000313" key="4">
    <source>
        <dbReference type="Proteomes" id="UP000183053"/>
    </source>
</evidence>
<organism evidence="3 4">
    <name type="scientific">Tsukamurella pulmonis</name>
    <dbReference type="NCBI Taxonomy" id="47312"/>
    <lineage>
        <taxon>Bacteria</taxon>
        <taxon>Bacillati</taxon>
        <taxon>Actinomycetota</taxon>
        <taxon>Actinomycetes</taxon>
        <taxon>Mycobacteriales</taxon>
        <taxon>Tsukamurellaceae</taxon>
        <taxon>Tsukamurella</taxon>
    </lineage>
</organism>
<reference evidence="4" key="1">
    <citation type="submission" date="2016-10" db="EMBL/GenBank/DDBJ databases">
        <authorList>
            <person name="Varghese N."/>
            <person name="Submissions S."/>
        </authorList>
    </citation>
    <scope>NUCLEOTIDE SEQUENCE [LARGE SCALE GENOMIC DNA]</scope>
    <source>
        <strain evidence="4">DSM 44142</strain>
    </source>
</reference>
<gene>
    <name evidence="3" type="ORF">SAMN04489765_0481</name>
</gene>
<feature type="transmembrane region" description="Helical" evidence="2">
    <location>
        <begin position="216"/>
        <end position="237"/>
    </location>
</feature>
<evidence type="ECO:0000256" key="1">
    <source>
        <dbReference type="SAM" id="MobiDB-lite"/>
    </source>
</evidence>
<sequence length="269" mass="29524">MTTDESVTPDAPDEAGAAAEANAAAERARETAGRGRTVIDERVRRRLIEHAVLTVPGTERRRTLPTRQLPAVRFADRDRNEVDVQIAAQWPLDAARLVPSVRSAIDDELSRSLGAAPTDVHVHITRVSDERTDSDAAFLHRNPPPEPEDSADVRARRKHAPRRTAGASIATVPLLLAILALGVLAVRDSLVSLGWVAGDRWLDAVPRIADDVQWAWWAWPATIGAIVLGLVLVIAAVKPRRRSHAPVTDDLWFGRRVSAERRTPEEVAR</sequence>
<keyword evidence="4" id="KW-1185">Reference proteome</keyword>
<dbReference type="EMBL" id="FNLF01000002">
    <property type="protein sequence ID" value="SDQ45558.1"/>
    <property type="molecule type" value="Genomic_DNA"/>
</dbReference>
<protein>
    <recommendedName>
        <fullName evidence="5">Asp23 family, cell envelope-related function</fullName>
    </recommendedName>
</protein>
<dbReference type="Proteomes" id="UP000183053">
    <property type="component" value="Unassembled WGS sequence"/>
</dbReference>
<dbReference type="STRING" id="47312.SAMN04489765_0481"/>
<keyword evidence="2" id="KW-0812">Transmembrane</keyword>
<proteinExistence type="predicted"/>
<name>A0A1H1B0R3_9ACTN</name>
<evidence type="ECO:0000256" key="2">
    <source>
        <dbReference type="SAM" id="Phobius"/>
    </source>
</evidence>
<evidence type="ECO:0000313" key="3">
    <source>
        <dbReference type="EMBL" id="SDQ45558.1"/>
    </source>
</evidence>
<dbReference type="AlphaFoldDB" id="A0A1H1B0R3"/>
<feature type="region of interest" description="Disordered" evidence="1">
    <location>
        <begin position="131"/>
        <end position="162"/>
    </location>
</feature>
<keyword evidence="2" id="KW-1133">Transmembrane helix</keyword>
<feature type="compositionally biased region" description="Low complexity" evidence="1">
    <location>
        <begin position="14"/>
        <end position="25"/>
    </location>
</feature>